<keyword evidence="3" id="KW-1185">Reference proteome</keyword>
<accession>A0A399RPA2</accession>
<name>A0A399RPA2_9PROT</name>
<evidence type="ECO:0000313" key="2">
    <source>
        <dbReference type="EMBL" id="RIJ33028.1"/>
    </source>
</evidence>
<dbReference type="Proteomes" id="UP000266385">
    <property type="component" value="Unassembled WGS sequence"/>
</dbReference>
<evidence type="ECO:0000256" key="1">
    <source>
        <dbReference type="SAM" id="Phobius"/>
    </source>
</evidence>
<keyword evidence="1" id="KW-0812">Transmembrane</keyword>
<dbReference type="AlphaFoldDB" id="A0A399RPA2"/>
<feature type="transmembrane region" description="Helical" evidence="1">
    <location>
        <begin position="34"/>
        <end position="55"/>
    </location>
</feature>
<dbReference type="OrthoDB" id="7632292at2"/>
<comment type="caution">
    <text evidence="2">The sequence shown here is derived from an EMBL/GenBank/DDBJ whole genome shotgun (WGS) entry which is preliminary data.</text>
</comment>
<reference evidence="2 3" key="1">
    <citation type="submission" date="2018-08" db="EMBL/GenBank/DDBJ databases">
        <title>Henriciella mobilis sp. nov., isolated from seawater.</title>
        <authorList>
            <person name="Cheng H."/>
            <person name="Wu Y.-H."/>
            <person name="Xu X.-W."/>
            <person name="Guo L.-L."/>
        </authorList>
    </citation>
    <scope>NUCLEOTIDE SEQUENCE [LARGE SCALE GENOMIC DNA]</scope>
    <source>
        <strain evidence="2 3">JN25</strain>
    </source>
</reference>
<feature type="transmembrane region" description="Helical" evidence="1">
    <location>
        <begin position="148"/>
        <end position="167"/>
    </location>
</feature>
<dbReference type="EMBL" id="QWFX01000005">
    <property type="protein sequence ID" value="RIJ33028.1"/>
    <property type="molecule type" value="Genomic_DNA"/>
</dbReference>
<proteinExistence type="predicted"/>
<keyword evidence="1" id="KW-1133">Transmembrane helix</keyword>
<feature type="transmembrane region" description="Helical" evidence="1">
    <location>
        <begin position="6"/>
        <end position="27"/>
    </location>
</feature>
<keyword evidence="1" id="KW-0472">Membrane</keyword>
<gene>
    <name evidence="2" type="ORF">D1223_04080</name>
</gene>
<evidence type="ECO:0000313" key="3">
    <source>
        <dbReference type="Proteomes" id="UP000266385"/>
    </source>
</evidence>
<sequence>MTTADWSMMTGAGMASLAGLALLFFAWKRPGRPWVIGAGWALLSGGLVMACLANGDRGAAQVIVIAMAGVTIFLTAPLLGGIAPPMGFRRRRPAGEAAPIRRPVRASLSGIWTFILTGPVAGAIALFGSAVLFRIIRPENGSPATAGVIAILAAVLLWAVLSVALLIEPPTGRRSAYAGLALIATATFAFI</sequence>
<feature type="transmembrane region" description="Helical" evidence="1">
    <location>
        <begin position="111"/>
        <end position="136"/>
    </location>
</feature>
<organism evidence="2 3">
    <name type="scientific">Henriciella mobilis</name>
    <dbReference type="NCBI Taxonomy" id="2305467"/>
    <lineage>
        <taxon>Bacteria</taxon>
        <taxon>Pseudomonadati</taxon>
        <taxon>Pseudomonadota</taxon>
        <taxon>Alphaproteobacteria</taxon>
        <taxon>Hyphomonadales</taxon>
        <taxon>Hyphomonadaceae</taxon>
        <taxon>Henriciella</taxon>
    </lineage>
</organism>
<dbReference type="RefSeq" id="WP_119375106.1">
    <property type="nucleotide sequence ID" value="NZ_QWFX01000005.1"/>
</dbReference>
<feature type="transmembrane region" description="Helical" evidence="1">
    <location>
        <begin position="61"/>
        <end position="83"/>
    </location>
</feature>
<protein>
    <submittedName>
        <fullName evidence="2">Uncharacterized protein</fullName>
    </submittedName>
</protein>